<keyword evidence="6" id="KW-1185">Reference proteome</keyword>
<dbReference type="InParanoid" id="A0A316VKV5"/>
<dbReference type="PANTHER" id="PTHR38644:SF1">
    <property type="entry name" value="EXPRESSED PROTEIN"/>
    <property type="match status" value="1"/>
</dbReference>
<dbReference type="Proteomes" id="UP000245771">
    <property type="component" value="Unassembled WGS sequence"/>
</dbReference>
<dbReference type="EMBL" id="KZ819602">
    <property type="protein sequence ID" value="PWN38100.1"/>
    <property type="molecule type" value="Genomic_DNA"/>
</dbReference>
<evidence type="ECO:0000313" key="6">
    <source>
        <dbReference type="Proteomes" id="UP000245771"/>
    </source>
</evidence>
<accession>A0A316VKV5</accession>
<keyword evidence="3" id="KW-0472">Membrane</keyword>
<dbReference type="OrthoDB" id="5319015at2759"/>
<proteinExistence type="predicted"/>
<dbReference type="AlphaFoldDB" id="A0A316VKV5"/>
<feature type="compositionally biased region" description="Polar residues" evidence="2">
    <location>
        <begin position="37"/>
        <end position="58"/>
    </location>
</feature>
<feature type="region of interest" description="Disordered" evidence="2">
    <location>
        <begin position="34"/>
        <end position="58"/>
    </location>
</feature>
<evidence type="ECO:0000256" key="3">
    <source>
        <dbReference type="SAM" id="Phobius"/>
    </source>
</evidence>
<feature type="transmembrane region" description="Helical" evidence="3">
    <location>
        <begin position="642"/>
        <end position="663"/>
    </location>
</feature>
<feature type="domain" description="Mmc1 C-terminal" evidence="4">
    <location>
        <begin position="456"/>
        <end position="677"/>
    </location>
</feature>
<sequence length="747" mass="83045">MNARHLLGRRNGLSSCRMATRAGRENRQSLLVARGYASSSTQSHLQNNDESLSQSTTNYKNSLPLSNARITALLQQSSQLFTPDSILSSPVWLARTQKAAEINLHTNPSINGSQPDRSRLRIGIIGNRASGTESLIKVLLDDPLAQSATQTNQGANSVAEERQDNETQKSENAIRRLYYDTKGDTTSNLSSSTWLRERNVEFVELVNPTDIQTNRSMLYECDVLVFVLDEVTLAAHERFGRDLKVDDSLRLLRYFAKKPNTKVIVNHSGQHISNAQTLERGLQAAITEEAFASLGKDALQSSAIVHASLPLAQRANESLRQALARSAPGSPDASEWDHFTTLFSSSGFAEVRSLMEEQSKTRSEEGQALTADFALRRALEQAQFSIREYSEQAQQARGAANVIRNETDAALESIMKRIFEDGNKGAFTGRDAAMHKRAGDRSTNVDAAARDAWNEVEKALSTRLPWWKVVWKVDDVRAEMEAAIERGYARDLEQRLMVQTGRLISIAERLQRRIRTLFSSLNQSERKLNSTEENFIDTTAQEGQHRNPFASPLLLNELRKYRIEAIEARLQEEDLFTKPIILRRSQLLADGGPVDKLCTKAQSSTMKTVGLTGTTGLVTLASGLAGSSTLGAGMPLTFQLIALQPSTAFASFAFVSTIGAVFMQSRWSRAKRRFWREWQSISDGLDNDLQSNVAKVFDEIVAAQSRTAADGLERIANEYQDQLDQTQTKVQNLLKQSSDIPTSQENK</sequence>
<feature type="coiled-coil region" evidence="1">
    <location>
        <begin position="379"/>
        <end position="406"/>
    </location>
</feature>
<dbReference type="STRING" id="1280837.A0A316VKV5"/>
<dbReference type="RefSeq" id="XP_025358402.1">
    <property type="nucleotide sequence ID" value="XM_025500297.1"/>
</dbReference>
<feature type="coiled-coil region" evidence="1">
    <location>
        <begin position="507"/>
        <end position="541"/>
    </location>
</feature>
<dbReference type="PANTHER" id="PTHR38644">
    <property type="entry name" value="EXPRESSED PROTEIN"/>
    <property type="match status" value="1"/>
</dbReference>
<organism evidence="5 6">
    <name type="scientific">Meira miltonrushii</name>
    <dbReference type="NCBI Taxonomy" id="1280837"/>
    <lineage>
        <taxon>Eukaryota</taxon>
        <taxon>Fungi</taxon>
        <taxon>Dikarya</taxon>
        <taxon>Basidiomycota</taxon>
        <taxon>Ustilaginomycotina</taxon>
        <taxon>Exobasidiomycetes</taxon>
        <taxon>Exobasidiales</taxon>
        <taxon>Brachybasidiaceae</taxon>
        <taxon>Meira</taxon>
    </lineage>
</organism>
<dbReference type="GeneID" id="37022078"/>
<protein>
    <recommendedName>
        <fullName evidence="4">Mmc1 C-terminal domain-containing protein</fullName>
    </recommendedName>
</protein>
<keyword evidence="3" id="KW-1133">Transmembrane helix</keyword>
<evidence type="ECO:0000259" key="4">
    <source>
        <dbReference type="Pfam" id="PF23868"/>
    </source>
</evidence>
<gene>
    <name evidence="5" type="ORF">FA14DRAFT_170834</name>
</gene>
<keyword evidence="1" id="KW-0175">Coiled coil</keyword>
<name>A0A316VKV5_9BASI</name>
<dbReference type="InterPro" id="IPR056196">
    <property type="entry name" value="Mmc1_C"/>
</dbReference>
<evidence type="ECO:0000256" key="1">
    <source>
        <dbReference type="SAM" id="Coils"/>
    </source>
</evidence>
<feature type="region of interest" description="Disordered" evidence="2">
    <location>
        <begin position="148"/>
        <end position="171"/>
    </location>
</feature>
<dbReference type="Pfam" id="PF23868">
    <property type="entry name" value="Mmc1_C"/>
    <property type="match status" value="1"/>
</dbReference>
<keyword evidence="3" id="KW-0812">Transmembrane</keyword>
<evidence type="ECO:0000313" key="5">
    <source>
        <dbReference type="EMBL" id="PWN38100.1"/>
    </source>
</evidence>
<evidence type="ECO:0000256" key="2">
    <source>
        <dbReference type="SAM" id="MobiDB-lite"/>
    </source>
</evidence>
<reference evidence="5 6" key="1">
    <citation type="journal article" date="2018" name="Mol. Biol. Evol.">
        <title>Broad Genomic Sampling Reveals a Smut Pathogenic Ancestry of the Fungal Clade Ustilaginomycotina.</title>
        <authorList>
            <person name="Kijpornyongpan T."/>
            <person name="Mondo S.J."/>
            <person name="Barry K."/>
            <person name="Sandor L."/>
            <person name="Lee J."/>
            <person name="Lipzen A."/>
            <person name="Pangilinan J."/>
            <person name="LaButti K."/>
            <person name="Hainaut M."/>
            <person name="Henrissat B."/>
            <person name="Grigoriev I.V."/>
            <person name="Spatafora J.W."/>
            <person name="Aime M.C."/>
        </authorList>
    </citation>
    <scope>NUCLEOTIDE SEQUENCE [LARGE SCALE GENOMIC DNA]</scope>
    <source>
        <strain evidence="5 6">MCA 3882</strain>
    </source>
</reference>
<feature type="coiled-coil region" evidence="1">
    <location>
        <begin position="709"/>
        <end position="736"/>
    </location>
</feature>
<feature type="compositionally biased region" description="Basic and acidic residues" evidence="2">
    <location>
        <begin position="159"/>
        <end position="171"/>
    </location>
</feature>